<dbReference type="AlphaFoldDB" id="A0A3N0AFD9"/>
<dbReference type="OrthoDB" id="3177564at2"/>
<sequence length="309" mass="32210">MAKHAKHARSDKDGLNQEVDARQDAQAPEGGEAAGTPADHPAAAHRKASKRMRIVLISVSVVLVLLIAALGYFAWMLVGEARDVAYQSAAQTAKVENDASLPATDAGKGAGARKEAPQLVGLIGKTQGEAIDEIGRGATETSSKDITEEKGEGDEKTTEVVGRSVTLALTDETTDARGNIPSVYLTLDADGAIVEAGYSASVGSLGYGDVSFIDAVSSEHIVENLVETAGVHIAQDAVEMPAVEDYRTYADDGATIAQEVYTFGGDGTGSDGSAYSWSCKLSYDYSAANVSGNLADTIRQVYVYIKAAS</sequence>
<keyword evidence="2" id="KW-0472">Membrane</keyword>
<reference evidence="4" key="1">
    <citation type="submission" date="2018-05" db="EMBL/GenBank/DDBJ databases">
        <title>Genome Sequencing of selected type strains of the family Eggerthellaceae.</title>
        <authorList>
            <person name="Danylec N."/>
            <person name="Stoll D.A."/>
            <person name="Doetsch A."/>
            <person name="Huch M."/>
        </authorList>
    </citation>
    <scope>NUCLEOTIDE SEQUENCE [LARGE SCALE GENOMIC DNA]</scope>
    <source>
        <strain evidence="4">DSM 17537</strain>
    </source>
</reference>
<keyword evidence="3" id="KW-0489">Methyltransferase</keyword>
<accession>A0A3N0AFD9</accession>
<keyword evidence="2" id="KW-0812">Transmembrane</keyword>
<feature type="region of interest" description="Disordered" evidence="1">
    <location>
        <begin position="1"/>
        <end position="45"/>
    </location>
</feature>
<keyword evidence="3" id="KW-0808">Transferase</keyword>
<dbReference type="GO" id="GO:0008168">
    <property type="term" value="F:methyltransferase activity"/>
    <property type="evidence" value="ECO:0007669"/>
    <property type="project" value="UniProtKB-KW"/>
</dbReference>
<comment type="caution">
    <text evidence="3">The sequence shown here is derived from an EMBL/GenBank/DDBJ whole genome shotgun (WGS) entry which is preliminary data.</text>
</comment>
<evidence type="ECO:0000256" key="2">
    <source>
        <dbReference type="SAM" id="Phobius"/>
    </source>
</evidence>
<dbReference type="EMBL" id="QICB01000002">
    <property type="protein sequence ID" value="RNL20512.1"/>
    <property type="molecule type" value="Genomic_DNA"/>
</dbReference>
<keyword evidence="4" id="KW-1185">Reference proteome</keyword>
<name>A0A3N0AFD9_9ACTN</name>
<organism evidence="3 4">
    <name type="scientific">Slackia faecicanis</name>
    <dbReference type="NCBI Taxonomy" id="255723"/>
    <lineage>
        <taxon>Bacteria</taxon>
        <taxon>Bacillati</taxon>
        <taxon>Actinomycetota</taxon>
        <taxon>Coriobacteriia</taxon>
        <taxon>Eggerthellales</taxon>
        <taxon>Eggerthellaceae</taxon>
        <taxon>Slackia</taxon>
    </lineage>
</organism>
<gene>
    <name evidence="3" type="ORF">DMP07_02620</name>
</gene>
<feature type="region of interest" description="Disordered" evidence="1">
    <location>
        <begin position="134"/>
        <end position="156"/>
    </location>
</feature>
<protein>
    <submittedName>
        <fullName evidence="3">Histone-lysine N-methyltransferase</fullName>
    </submittedName>
</protein>
<evidence type="ECO:0000313" key="3">
    <source>
        <dbReference type="EMBL" id="RNL20512.1"/>
    </source>
</evidence>
<proteinExistence type="predicted"/>
<dbReference type="RefSeq" id="WP_123197619.1">
    <property type="nucleotide sequence ID" value="NZ_QICB01000002.1"/>
</dbReference>
<feature type="compositionally biased region" description="Basic and acidic residues" evidence="1">
    <location>
        <begin position="8"/>
        <end position="23"/>
    </location>
</feature>
<feature type="compositionally biased region" description="Low complexity" evidence="1">
    <location>
        <begin position="24"/>
        <end position="41"/>
    </location>
</feature>
<dbReference type="Proteomes" id="UP000267368">
    <property type="component" value="Unassembled WGS sequence"/>
</dbReference>
<feature type="compositionally biased region" description="Basic and acidic residues" evidence="1">
    <location>
        <begin position="142"/>
        <end position="156"/>
    </location>
</feature>
<dbReference type="GO" id="GO:0032259">
    <property type="term" value="P:methylation"/>
    <property type="evidence" value="ECO:0007669"/>
    <property type="project" value="UniProtKB-KW"/>
</dbReference>
<feature type="transmembrane region" description="Helical" evidence="2">
    <location>
        <begin position="54"/>
        <end position="78"/>
    </location>
</feature>
<keyword evidence="2" id="KW-1133">Transmembrane helix</keyword>
<evidence type="ECO:0000256" key="1">
    <source>
        <dbReference type="SAM" id="MobiDB-lite"/>
    </source>
</evidence>
<evidence type="ECO:0000313" key="4">
    <source>
        <dbReference type="Proteomes" id="UP000267368"/>
    </source>
</evidence>